<proteinExistence type="predicted"/>
<accession>A0A0F9J9W4</accession>
<dbReference type="EMBL" id="LAZR01018572">
    <property type="protein sequence ID" value="KKL95877.1"/>
    <property type="molecule type" value="Genomic_DNA"/>
</dbReference>
<keyword evidence="1" id="KW-0812">Transmembrane</keyword>
<organism evidence="2">
    <name type="scientific">marine sediment metagenome</name>
    <dbReference type="NCBI Taxonomy" id="412755"/>
    <lineage>
        <taxon>unclassified sequences</taxon>
        <taxon>metagenomes</taxon>
        <taxon>ecological metagenomes</taxon>
    </lineage>
</organism>
<feature type="transmembrane region" description="Helical" evidence="1">
    <location>
        <begin position="40"/>
        <end position="61"/>
    </location>
</feature>
<keyword evidence="1" id="KW-0472">Membrane</keyword>
<protein>
    <submittedName>
        <fullName evidence="2">Uncharacterized protein</fullName>
    </submittedName>
</protein>
<comment type="caution">
    <text evidence="2">The sequence shown here is derived from an EMBL/GenBank/DDBJ whole genome shotgun (WGS) entry which is preliminary data.</text>
</comment>
<dbReference type="AlphaFoldDB" id="A0A0F9J9W4"/>
<evidence type="ECO:0000256" key="1">
    <source>
        <dbReference type="SAM" id="Phobius"/>
    </source>
</evidence>
<feature type="transmembrane region" description="Helical" evidence="1">
    <location>
        <begin position="6"/>
        <end position="28"/>
    </location>
</feature>
<name>A0A0F9J9W4_9ZZZZ</name>
<gene>
    <name evidence="2" type="ORF">LCGC14_1850150</name>
</gene>
<reference evidence="2" key="1">
    <citation type="journal article" date="2015" name="Nature">
        <title>Complex archaea that bridge the gap between prokaryotes and eukaryotes.</title>
        <authorList>
            <person name="Spang A."/>
            <person name="Saw J.H."/>
            <person name="Jorgensen S.L."/>
            <person name="Zaremba-Niedzwiedzka K."/>
            <person name="Martijn J."/>
            <person name="Lind A.E."/>
            <person name="van Eijk R."/>
            <person name="Schleper C."/>
            <person name="Guy L."/>
            <person name="Ettema T.J."/>
        </authorList>
    </citation>
    <scope>NUCLEOTIDE SEQUENCE</scope>
</reference>
<keyword evidence="1" id="KW-1133">Transmembrane helix</keyword>
<sequence length="104" mass="10518">MEDQIVLLVPVGLGALITVAIGFAKYFGLVPDGAGGKVSLVANVVIGAALYIAAGFGAEVAGETANTLYQILALVALLLAQFLTSLGAQKASKAAKIYTPKGNR</sequence>
<feature type="transmembrane region" description="Helical" evidence="1">
    <location>
        <begin position="67"/>
        <end position="88"/>
    </location>
</feature>
<evidence type="ECO:0000313" key="2">
    <source>
        <dbReference type="EMBL" id="KKL95877.1"/>
    </source>
</evidence>